<dbReference type="AlphaFoldDB" id="A0A670IHN1"/>
<reference evidence="2 3" key="1">
    <citation type="journal article" date="2019" name="Proc. Natl. Acad. Sci. U.S.A.">
        <title>Regulatory changes in pterin and carotenoid genes underlie balanced color polymorphisms in the wall lizard.</title>
        <authorList>
            <person name="Andrade P."/>
            <person name="Pinho C."/>
            <person name="Perez I de Lanuza G."/>
            <person name="Afonso S."/>
            <person name="Brejcha J."/>
            <person name="Rubin C.J."/>
            <person name="Wallerman O."/>
            <person name="Pereira P."/>
            <person name="Sabatino S.J."/>
            <person name="Bellati A."/>
            <person name="Pellitteri-Rosa D."/>
            <person name="Bosakova Z."/>
            <person name="Bunikis I."/>
            <person name="Carretero M.A."/>
            <person name="Feiner N."/>
            <person name="Marsik P."/>
            <person name="Pauperio F."/>
            <person name="Salvi D."/>
            <person name="Soler L."/>
            <person name="While G.M."/>
            <person name="Uller T."/>
            <person name="Font E."/>
            <person name="Andersson L."/>
            <person name="Carneiro M."/>
        </authorList>
    </citation>
    <scope>NUCLEOTIDE SEQUENCE</scope>
</reference>
<name>A0A670IHN1_PODMU</name>
<evidence type="ECO:0008006" key="4">
    <source>
        <dbReference type="Google" id="ProtNLM"/>
    </source>
</evidence>
<sequence>SFLHSHPRLAGFMDLVSTQICLIFFLLPSFIYLRHFYTSFLQICLRVVKMMKDNSTIVITIHPSIQFHNGIEETPVPSDKSIHWEWKPICPGSALTTSPSSLEILESGMYFVYAYVALTEEASTEHRFSVYLMADSQVHSVFQGPNAMLAFINMGRPYFLKNGIKLHLDINEGLTHIDSNRTYWGILKI</sequence>
<evidence type="ECO:0000313" key="2">
    <source>
        <dbReference type="Ensembl" id="ENSPMRP00000011104.1"/>
    </source>
</evidence>
<dbReference type="Ensembl" id="ENSPMRT00000011863.1">
    <property type="protein sequence ID" value="ENSPMRP00000011104.1"/>
    <property type="gene ID" value="ENSPMRG00000007413.1"/>
</dbReference>
<reference evidence="2" key="2">
    <citation type="submission" date="2025-08" db="UniProtKB">
        <authorList>
            <consortium name="Ensembl"/>
        </authorList>
    </citation>
    <scope>IDENTIFICATION</scope>
</reference>
<protein>
    <recommendedName>
        <fullName evidence="4">TNF family profile domain-containing protein</fullName>
    </recommendedName>
</protein>
<dbReference type="InterPro" id="IPR008983">
    <property type="entry name" value="Tumour_necrosis_fac-like_dom"/>
</dbReference>
<accession>A0A670IHN1</accession>
<reference evidence="2" key="3">
    <citation type="submission" date="2025-09" db="UniProtKB">
        <authorList>
            <consortium name="Ensembl"/>
        </authorList>
    </citation>
    <scope>IDENTIFICATION</scope>
</reference>
<keyword evidence="3" id="KW-1185">Reference proteome</keyword>
<dbReference type="SUPFAM" id="SSF49842">
    <property type="entry name" value="TNF-like"/>
    <property type="match status" value="1"/>
</dbReference>
<dbReference type="GeneTree" id="ENSGT00950000185631"/>
<dbReference type="Gene3D" id="2.60.120.40">
    <property type="match status" value="1"/>
</dbReference>
<feature type="transmembrane region" description="Helical" evidence="1">
    <location>
        <begin position="12"/>
        <end position="33"/>
    </location>
</feature>
<evidence type="ECO:0000256" key="1">
    <source>
        <dbReference type="SAM" id="Phobius"/>
    </source>
</evidence>
<keyword evidence="1" id="KW-0472">Membrane</keyword>
<organism evidence="2 3">
    <name type="scientific">Podarcis muralis</name>
    <name type="common">Wall lizard</name>
    <name type="synonym">Lacerta muralis</name>
    <dbReference type="NCBI Taxonomy" id="64176"/>
    <lineage>
        <taxon>Eukaryota</taxon>
        <taxon>Metazoa</taxon>
        <taxon>Chordata</taxon>
        <taxon>Craniata</taxon>
        <taxon>Vertebrata</taxon>
        <taxon>Euteleostomi</taxon>
        <taxon>Lepidosauria</taxon>
        <taxon>Squamata</taxon>
        <taxon>Bifurcata</taxon>
        <taxon>Unidentata</taxon>
        <taxon>Episquamata</taxon>
        <taxon>Laterata</taxon>
        <taxon>Lacertibaenia</taxon>
        <taxon>Lacertidae</taxon>
        <taxon>Podarcis</taxon>
    </lineage>
</organism>
<keyword evidence="1" id="KW-1133">Transmembrane helix</keyword>
<dbReference type="Proteomes" id="UP000472272">
    <property type="component" value="Chromosome 6"/>
</dbReference>
<evidence type="ECO:0000313" key="3">
    <source>
        <dbReference type="Proteomes" id="UP000472272"/>
    </source>
</evidence>
<proteinExistence type="predicted"/>
<keyword evidence="1" id="KW-0812">Transmembrane</keyword>